<evidence type="ECO:0000256" key="1">
    <source>
        <dbReference type="SAM" id="SignalP"/>
    </source>
</evidence>
<reference evidence="2 3" key="1">
    <citation type="submission" date="2022-08" db="EMBL/GenBank/DDBJ databases">
        <title>Polyphasic taxonomy analysis of Qipengyuania sp.RS5-5.</title>
        <authorList>
            <person name="Xamxidin M."/>
            <person name="Wu M."/>
        </authorList>
    </citation>
    <scope>NUCLEOTIDE SEQUENCE [LARGE SCALE GENOMIC DNA]</scope>
    <source>
        <strain evidence="2 3">RS5-5</strain>
    </source>
</reference>
<keyword evidence="1" id="KW-0732">Signal</keyword>
<keyword evidence="3" id="KW-1185">Reference proteome</keyword>
<evidence type="ECO:0000313" key="3">
    <source>
        <dbReference type="Proteomes" id="UP001206067"/>
    </source>
</evidence>
<comment type="caution">
    <text evidence="2">The sequence shown here is derived from an EMBL/GenBank/DDBJ whole genome shotgun (WGS) entry which is preliminary data.</text>
</comment>
<dbReference type="EMBL" id="JANKHH010000001">
    <property type="protein sequence ID" value="MCR2832565.1"/>
    <property type="molecule type" value="Genomic_DNA"/>
</dbReference>
<feature type="signal peptide" evidence="1">
    <location>
        <begin position="1"/>
        <end position="20"/>
    </location>
</feature>
<feature type="chain" id="PRO_5046626138" evidence="1">
    <location>
        <begin position="21"/>
        <end position="136"/>
    </location>
</feature>
<dbReference type="Proteomes" id="UP001206067">
    <property type="component" value="Unassembled WGS sequence"/>
</dbReference>
<dbReference type="RefSeq" id="WP_257594329.1">
    <property type="nucleotide sequence ID" value="NZ_JANKHH010000001.1"/>
</dbReference>
<proteinExistence type="predicted"/>
<name>A0ABT1XLN0_9SPHN</name>
<accession>A0ABT1XLN0</accession>
<protein>
    <submittedName>
        <fullName evidence="2">Uncharacterized protein</fullName>
    </submittedName>
</protein>
<sequence>MKHALPLAIAATLLAAPAIADETADKPSAGELELAELLAGRVAGEPVRCLRAGQRDGLRVIDSTALVFRDGRTLYVNRPRNAQFLDEWDVPVFRQFTSSLCELDQVEMRDRTSLMGGPVLVLDEFVPYTKPAKEEA</sequence>
<evidence type="ECO:0000313" key="2">
    <source>
        <dbReference type="EMBL" id="MCR2832565.1"/>
    </source>
</evidence>
<organism evidence="2 3">
    <name type="scientific">Parerythrobacter lacustris</name>
    <dbReference type="NCBI Taxonomy" id="2969984"/>
    <lineage>
        <taxon>Bacteria</taxon>
        <taxon>Pseudomonadati</taxon>
        <taxon>Pseudomonadota</taxon>
        <taxon>Alphaproteobacteria</taxon>
        <taxon>Sphingomonadales</taxon>
        <taxon>Erythrobacteraceae</taxon>
        <taxon>Parerythrobacter</taxon>
    </lineage>
</organism>
<gene>
    <name evidence="2" type="ORF">NSO95_01280</name>
</gene>